<dbReference type="EMBL" id="CP025066">
    <property type="protein sequence ID" value="AUX09318.1"/>
    <property type="molecule type" value="Genomic_DNA"/>
</dbReference>
<evidence type="ECO:0000313" key="2">
    <source>
        <dbReference type="Proteomes" id="UP000263012"/>
    </source>
</evidence>
<dbReference type="AlphaFoldDB" id="A0A343TJP6"/>
<dbReference type="GeneID" id="37878045"/>
<dbReference type="Proteomes" id="UP000263012">
    <property type="component" value="Chromosome"/>
</dbReference>
<organism evidence="1 2">
    <name type="scientific">Halalkaliarchaeum desulfuricum</name>
    <dbReference type="NCBI Taxonomy" id="2055893"/>
    <lineage>
        <taxon>Archaea</taxon>
        <taxon>Methanobacteriati</taxon>
        <taxon>Methanobacteriota</taxon>
        <taxon>Stenosarchaea group</taxon>
        <taxon>Halobacteria</taxon>
        <taxon>Halobacteriales</taxon>
        <taxon>Haloferacaceae</taxon>
        <taxon>Halalkaliarchaeum</taxon>
    </lineage>
</organism>
<keyword evidence="2" id="KW-1185">Reference proteome</keyword>
<reference evidence="2" key="1">
    <citation type="submission" date="2017-11" db="EMBL/GenBank/DDBJ databases">
        <title>Phenotypic and genomic properties of facultatively anaerobic sulfur-reducing natronoarchaea from hypersaline soda lakes.</title>
        <authorList>
            <person name="Sorokin D.Y."/>
            <person name="Kublanov I.V."/>
            <person name="Roman P."/>
            <person name="Sinninghe Damste J.S."/>
            <person name="Golyshin P.N."/>
            <person name="Rojo D."/>
            <person name="Ciordia S."/>
            <person name="Mena M.D.C."/>
            <person name="Ferrer M."/>
            <person name="Messina E."/>
            <person name="Smedile F."/>
            <person name="La Spada G."/>
            <person name="La Cono V."/>
            <person name="Yakimov M.M."/>
        </authorList>
    </citation>
    <scope>NUCLEOTIDE SEQUENCE [LARGE SCALE GENOMIC DNA]</scope>
    <source>
        <strain evidence="2">AArc-Sl</strain>
    </source>
</reference>
<evidence type="ECO:0000313" key="1">
    <source>
        <dbReference type="EMBL" id="AUX09318.1"/>
    </source>
</evidence>
<protein>
    <submittedName>
        <fullName evidence="1">Uncharacterized protein</fullName>
    </submittedName>
</protein>
<dbReference type="KEGG" id="hdf:AArcSl_1689"/>
<accession>A0A343TJP6</accession>
<name>A0A343TJP6_9EURY</name>
<gene>
    <name evidence="1" type="ORF">AArcSl_1689</name>
</gene>
<sequence>MTDAVDPLTGESEEFRRWVEQGAVEPVSAEGYDGDRGCAYEGCRNTADYVVHFSNGTESLVCERCSLDNRLYVKQNDLLEAGRGDRDD</sequence>
<dbReference type="RefSeq" id="WP_119817712.1">
    <property type="nucleotide sequence ID" value="NZ_CP025066.1"/>
</dbReference>
<proteinExistence type="predicted"/>